<keyword evidence="5 13" id="KW-0444">Lipid biosynthesis</keyword>
<keyword evidence="11 13" id="KW-0275">Fatty acid biosynthesis</keyword>
<evidence type="ECO:0000256" key="8">
    <source>
        <dbReference type="ARBA" id="ARBA00022989"/>
    </source>
</evidence>
<evidence type="ECO:0000256" key="4">
    <source>
        <dbReference type="ARBA" id="ARBA00013122"/>
    </source>
</evidence>
<dbReference type="Proteomes" id="UP000191285">
    <property type="component" value="Unassembled WGS sequence"/>
</dbReference>
<dbReference type="EC" id="4.2.1.134" evidence="4 13"/>
<comment type="catalytic activity">
    <reaction evidence="13">
        <text>a very-long-chain (3R)-3-hydroxyacyl-CoA = a very-long-chain (2E)-enoyl-CoA + H2O</text>
        <dbReference type="Rhea" id="RHEA:45812"/>
        <dbReference type="ChEBI" id="CHEBI:15377"/>
        <dbReference type="ChEBI" id="CHEBI:83728"/>
        <dbReference type="ChEBI" id="CHEBI:85440"/>
        <dbReference type="EC" id="4.2.1.134"/>
    </reaction>
</comment>
<dbReference type="GO" id="GO:0042761">
    <property type="term" value="P:very long-chain fatty acid biosynthetic process"/>
    <property type="evidence" value="ECO:0007669"/>
    <property type="project" value="TreeGrafter"/>
</dbReference>
<reference evidence="15" key="1">
    <citation type="journal article" date="2017" name="Nat. Microbiol.">
        <title>Global analysis of biosynthetic gene clusters reveals vast potential of secondary metabolite production in Penicillium species.</title>
        <authorList>
            <person name="Nielsen J.C."/>
            <person name="Grijseels S."/>
            <person name="Prigent S."/>
            <person name="Ji B."/>
            <person name="Dainat J."/>
            <person name="Nielsen K.F."/>
            <person name="Frisvad J.C."/>
            <person name="Workman M."/>
            <person name="Nielsen J."/>
        </authorList>
    </citation>
    <scope>NUCLEOTIDE SEQUENCE [LARGE SCALE GENOMIC DNA]</scope>
    <source>
        <strain evidence="15">IBT 24891</strain>
    </source>
</reference>
<keyword evidence="13" id="KW-0256">Endoplasmic reticulum</keyword>
<evidence type="ECO:0000256" key="7">
    <source>
        <dbReference type="ARBA" id="ARBA00022832"/>
    </source>
</evidence>
<organism evidence="14 15">
    <name type="scientific">Penicillium steckii</name>
    <dbReference type="NCBI Taxonomy" id="303698"/>
    <lineage>
        <taxon>Eukaryota</taxon>
        <taxon>Fungi</taxon>
        <taxon>Dikarya</taxon>
        <taxon>Ascomycota</taxon>
        <taxon>Pezizomycotina</taxon>
        <taxon>Eurotiomycetes</taxon>
        <taxon>Eurotiomycetidae</taxon>
        <taxon>Eurotiales</taxon>
        <taxon>Aspergillaceae</taxon>
        <taxon>Penicillium</taxon>
    </lineage>
</organism>
<comment type="caution">
    <text evidence="14">The sequence shown here is derived from an EMBL/GenBank/DDBJ whole genome shotgun (WGS) entry which is preliminary data.</text>
</comment>
<keyword evidence="7 13" id="KW-0276">Fatty acid metabolism</keyword>
<comment type="pathway">
    <text evidence="2 13">Lipid metabolism; fatty acid biosynthesis.</text>
</comment>
<evidence type="ECO:0000256" key="6">
    <source>
        <dbReference type="ARBA" id="ARBA00022692"/>
    </source>
</evidence>
<evidence type="ECO:0000313" key="15">
    <source>
        <dbReference type="Proteomes" id="UP000191285"/>
    </source>
</evidence>
<sequence length="147" mass="16510">MPSQSSRPQLGPSQIYLMIYNTVCAFLWLRILVLVISTLFSPADKDITEAYINLEPWTRCAQTLAVAEIVHAATGITRSPVFTTFTQVFARSVQVWAVNYAFPEVTAPSPAYLAMLLAWSSADVVRYLYFAIMLAGYPIPQLLKWSR</sequence>
<dbReference type="GO" id="GO:0030497">
    <property type="term" value="P:fatty acid elongation"/>
    <property type="evidence" value="ECO:0007669"/>
    <property type="project" value="TreeGrafter"/>
</dbReference>
<dbReference type="PANTHER" id="PTHR11035">
    <property type="entry name" value="VERY-LONG-CHAIN (3R)-3-HYDROXYACYL-COA DEHYDRATASE"/>
    <property type="match status" value="1"/>
</dbReference>
<dbReference type="STRING" id="303698.A0A1V6TQ47"/>
<dbReference type="GO" id="GO:0030148">
    <property type="term" value="P:sphingolipid biosynthetic process"/>
    <property type="evidence" value="ECO:0007669"/>
    <property type="project" value="TreeGrafter"/>
</dbReference>
<dbReference type="Pfam" id="PF04387">
    <property type="entry name" value="PTPLA"/>
    <property type="match status" value="1"/>
</dbReference>
<keyword evidence="6 13" id="KW-0812">Transmembrane</keyword>
<dbReference type="InterPro" id="IPR007482">
    <property type="entry name" value="Tyr_Pase-like_PTPLA"/>
</dbReference>
<comment type="similarity">
    <text evidence="3 13">Belongs to the very long-chain fatty acids dehydratase HACD family.</text>
</comment>
<evidence type="ECO:0000256" key="5">
    <source>
        <dbReference type="ARBA" id="ARBA00022516"/>
    </source>
</evidence>
<keyword evidence="10 13" id="KW-0472">Membrane</keyword>
<comment type="caution">
    <text evidence="13">Lacks conserved residue(s) required for the propagation of feature annotation.</text>
</comment>
<dbReference type="OrthoDB" id="46988at2759"/>
<evidence type="ECO:0000256" key="11">
    <source>
        <dbReference type="ARBA" id="ARBA00023160"/>
    </source>
</evidence>
<feature type="transmembrane region" description="Helical" evidence="13">
    <location>
        <begin position="112"/>
        <end position="137"/>
    </location>
</feature>
<proteinExistence type="inferred from homology"/>
<name>A0A1V6TQ47_9EURO</name>
<keyword evidence="15" id="KW-1185">Reference proteome</keyword>
<dbReference type="PANTHER" id="PTHR11035:SF24">
    <property type="entry name" value="VERY-LONG-CHAIN (3R)-3-HYDROXYACYL-COA DEHYDRATASE"/>
    <property type="match status" value="1"/>
</dbReference>
<protein>
    <recommendedName>
        <fullName evidence="4 13">Very-long-chain (3R)-3-hydroxyacyl-CoA dehydratase</fullName>
        <ecNumber evidence="4 13">4.2.1.134</ecNumber>
    </recommendedName>
</protein>
<evidence type="ECO:0000256" key="3">
    <source>
        <dbReference type="ARBA" id="ARBA00007811"/>
    </source>
</evidence>
<keyword evidence="9 13" id="KW-0443">Lipid metabolism</keyword>
<evidence type="ECO:0000256" key="1">
    <source>
        <dbReference type="ARBA" id="ARBA00004141"/>
    </source>
</evidence>
<evidence type="ECO:0000256" key="9">
    <source>
        <dbReference type="ARBA" id="ARBA00023098"/>
    </source>
</evidence>
<gene>
    <name evidence="14" type="ORF">PENSTE_c003G08007</name>
</gene>
<keyword evidence="8 13" id="KW-1133">Transmembrane helix</keyword>
<evidence type="ECO:0000256" key="13">
    <source>
        <dbReference type="RuleBase" id="RU363109"/>
    </source>
</evidence>
<keyword evidence="12 13" id="KW-0456">Lyase</keyword>
<feature type="transmembrane region" description="Helical" evidence="13">
    <location>
        <begin position="15"/>
        <end position="40"/>
    </location>
</feature>
<accession>A0A1V6TQ47</accession>
<comment type="function">
    <text evidence="13">Catalyzes the third of the four reactions of the long-chain fatty acids elongation cycle. This endoplasmic reticulum-bound enzymatic process, allows the addition of two carbons to the chain of long- and very long-chain fatty acids/VLCFAs per cycle. This enzyme catalyzes the dehydration of the 3-hydroxyacyl-CoA intermediate into trans-2,3-enoyl-CoA, within each cycle of fatty acid elongation. Thereby, it participates to the production of VLCFAs of different chain lengths that are involved in multiple biological processes as precursors of membrane lipids and lipid mediators.</text>
</comment>
<evidence type="ECO:0000256" key="2">
    <source>
        <dbReference type="ARBA" id="ARBA00005194"/>
    </source>
</evidence>
<dbReference type="AlphaFoldDB" id="A0A1V6TQ47"/>
<dbReference type="UniPathway" id="UPA00094"/>
<dbReference type="GO" id="GO:0102158">
    <property type="term" value="F:very-long-chain (3R)-3-hydroxyacyl-CoA dehydratase activity"/>
    <property type="evidence" value="ECO:0007669"/>
    <property type="project" value="UniProtKB-EC"/>
</dbReference>
<evidence type="ECO:0000256" key="10">
    <source>
        <dbReference type="ARBA" id="ARBA00023136"/>
    </source>
</evidence>
<dbReference type="GO" id="GO:0005789">
    <property type="term" value="C:endoplasmic reticulum membrane"/>
    <property type="evidence" value="ECO:0007669"/>
    <property type="project" value="UniProtKB-SubCell"/>
</dbReference>
<evidence type="ECO:0000256" key="12">
    <source>
        <dbReference type="ARBA" id="ARBA00023239"/>
    </source>
</evidence>
<comment type="subcellular location">
    <subcellularLocation>
        <location evidence="13">Endoplasmic reticulum membrane</location>
        <topology evidence="13">Multi-pass membrane protein</topology>
    </subcellularLocation>
    <subcellularLocation>
        <location evidence="1">Membrane</location>
        <topology evidence="1">Multi-pass membrane protein</topology>
    </subcellularLocation>
</comment>
<dbReference type="EMBL" id="MLKD01000003">
    <property type="protein sequence ID" value="OQE28515.1"/>
    <property type="molecule type" value="Genomic_DNA"/>
</dbReference>
<evidence type="ECO:0000313" key="14">
    <source>
        <dbReference type="EMBL" id="OQE28515.1"/>
    </source>
</evidence>